<accession>A0A4Y2WU09</accession>
<feature type="region of interest" description="Disordered" evidence="1">
    <location>
        <begin position="1"/>
        <end position="24"/>
    </location>
</feature>
<dbReference type="EMBL" id="BGPR01065462">
    <property type="protein sequence ID" value="GBO40276.1"/>
    <property type="molecule type" value="Genomic_DNA"/>
</dbReference>
<gene>
    <name evidence="2" type="ORF">AVEN_76783_1</name>
</gene>
<evidence type="ECO:0000313" key="2">
    <source>
        <dbReference type="EMBL" id="GBO40276.1"/>
    </source>
</evidence>
<comment type="caution">
    <text evidence="2">The sequence shown here is derived from an EMBL/GenBank/DDBJ whole genome shotgun (WGS) entry which is preliminary data.</text>
</comment>
<proteinExistence type="predicted"/>
<dbReference type="Proteomes" id="UP000499080">
    <property type="component" value="Unassembled WGS sequence"/>
</dbReference>
<sequence>MLSSDASFGITQSDDVTHSGMSGTSLKRRSFRTLLRKGNKKESVCVENLVNVEEKSLTLSEKFVSDYADGRFLGKDSTIKFDIIVPEHAECVPAGFPELPQRISI</sequence>
<keyword evidence="3" id="KW-1185">Reference proteome</keyword>
<organism evidence="2 3">
    <name type="scientific">Araneus ventricosus</name>
    <name type="common">Orbweaver spider</name>
    <name type="synonym">Epeira ventricosa</name>
    <dbReference type="NCBI Taxonomy" id="182803"/>
    <lineage>
        <taxon>Eukaryota</taxon>
        <taxon>Metazoa</taxon>
        <taxon>Ecdysozoa</taxon>
        <taxon>Arthropoda</taxon>
        <taxon>Chelicerata</taxon>
        <taxon>Arachnida</taxon>
        <taxon>Araneae</taxon>
        <taxon>Araneomorphae</taxon>
        <taxon>Entelegynae</taxon>
        <taxon>Araneoidea</taxon>
        <taxon>Araneidae</taxon>
        <taxon>Araneus</taxon>
    </lineage>
</organism>
<reference evidence="2 3" key="1">
    <citation type="journal article" date="2019" name="Sci. Rep.">
        <title>Orb-weaving spider Araneus ventricosus genome elucidates the spidroin gene catalogue.</title>
        <authorList>
            <person name="Kono N."/>
            <person name="Nakamura H."/>
            <person name="Ohtoshi R."/>
            <person name="Moran D.A.P."/>
            <person name="Shinohara A."/>
            <person name="Yoshida Y."/>
            <person name="Fujiwara M."/>
            <person name="Mori M."/>
            <person name="Tomita M."/>
            <person name="Arakawa K."/>
        </authorList>
    </citation>
    <scope>NUCLEOTIDE SEQUENCE [LARGE SCALE GENOMIC DNA]</scope>
</reference>
<name>A0A4Y2WU09_ARAVE</name>
<dbReference type="AlphaFoldDB" id="A0A4Y2WU09"/>
<evidence type="ECO:0000256" key="1">
    <source>
        <dbReference type="SAM" id="MobiDB-lite"/>
    </source>
</evidence>
<evidence type="ECO:0000313" key="3">
    <source>
        <dbReference type="Proteomes" id="UP000499080"/>
    </source>
</evidence>
<protein>
    <submittedName>
        <fullName evidence="2">Uncharacterized protein</fullName>
    </submittedName>
</protein>